<dbReference type="InterPro" id="IPR035996">
    <property type="entry name" value="4pyrrol_Methylase_sf"/>
</dbReference>
<comment type="caution">
    <text evidence="15">The sequence shown here is derived from an EMBL/GenBank/DDBJ whole genome shotgun (WGS) entry which is preliminary data.</text>
</comment>
<dbReference type="AlphaFoldDB" id="A0A2S7USN4"/>
<keyword evidence="16" id="KW-1185">Reference proteome</keyword>
<evidence type="ECO:0000256" key="6">
    <source>
        <dbReference type="ARBA" id="ARBA00022691"/>
    </source>
</evidence>
<dbReference type="GO" id="GO:0016829">
    <property type="term" value="F:lyase activity"/>
    <property type="evidence" value="ECO:0007669"/>
    <property type="project" value="UniProtKB-KW"/>
</dbReference>
<evidence type="ECO:0000256" key="1">
    <source>
        <dbReference type="ARBA" id="ARBA00005879"/>
    </source>
</evidence>
<evidence type="ECO:0000256" key="10">
    <source>
        <dbReference type="ARBA" id="ARBA00023268"/>
    </source>
</evidence>
<evidence type="ECO:0000313" key="15">
    <source>
        <dbReference type="EMBL" id="PQJ52749.1"/>
    </source>
</evidence>
<comment type="similarity">
    <text evidence="1 13">Belongs to the precorrin methyltransferase family.</text>
</comment>
<reference evidence="15 16" key="1">
    <citation type="submission" date="2016-12" db="EMBL/GenBank/DDBJ databases">
        <title>Diversity of luminous bacteria.</title>
        <authorList>
            <person name="Yoshizawa S."/>
            <person name="Kogure K."/>
        </authorList>
    </citation>
    <scope>NUCLEOTIDE SEQUENCE [LARGE SCALE GENOMIC DNA]</scope>
    <source>
        <strain evidence="15 16">SA4-48</strain>
    </source>
</reference>
<comment type="pathway">
    <text evidence="12">Cofactor biosynthesis; adenosylcobalamin biosynthesis; precorrin-2 from uroporphyrinogen III: step 1/1.</text>
</comment>
<dbReference type="Gene3D" id="3.30.950.10">
    <property type="entry name" value="Methyltransferase, Cobalt-precorrin-4 Transmethylase, Domain 2"/>
    <property type="match status" value="1"/>
</dbReference>
<dbReference type="InterPro" id="IPR003043">
    <property type="entry name" value="Uropor_MeTrfase_CS"/>
</dbReference>
<keyword evidence="9" id="KW-0627">Porphyrin biosynthesis</keyword>
<dbReference type="NCBIfam" id="NF004790">
    <property type="entry name" value="PRK06136.1"/>
    <property type="match status" value="1"/>
</dbReference>
<keyword evidence="5 13" id="KW-0808">Transferase</keyword>
<dbReference type="SUPFAM" id="SSF53790">
    <property type="entry name" value="Tetrapyrrole methylase"/>
    <property type="match status" value="1"/>
</dbReference>
<dbReference type="InterPro" id="IPR000878">
    <property type="entry name" value="4pyrrol_Mease"/>
</dbReference>
<keyword evidence="3" id="KW-0169">Cobalamin biosynthesis</keyword>
<dbReference type="InterPro" id="IPR014777">
    <property type="entry name" value="4pyrrole_Mease_sub1"/>
</dbReference>
<dbReference type="OrthoDB" id="9815856at2"/>
<dbReference type="Gene3D" id="3.40.1010.10">
    <property type="entry name" value="Cobalt-precorrin-4 Transmethylase, Domain 1"/>
    <property type="match status" value="1"/>
</dbReference>
<dbReference type="GO" id="GO:0019354">
    <property type="term" value="P:siroheme biosynthetic process"/>
    <property type="evidence" value="ECO:0007669"/>
    <property type="project" value="UniProtKB-UniPathway"/>
</dbReference>
<dbReference type="GO" id="GO:0016491">
    <property type="term" value="F:oxidoreductase activity"/>
    <property type="evidence" value="ECO:0007669"/>
    <property type="project" value="UniProtKB-KW"/>
</dbReference>
<keyword evidence="6" id="KW-0949">S-adenosyl-L-methionine</keyword>
<evidence type="ECO:0000259" key="14">
    <source>
        <dbReference type="Pfam" id="PF00590"/>
    </source>
</evidence>
<evidence type="ECO:0000256" key="5">
    <source>
        <dbReference type="ARBA" id="ARBA00022679"/>
    </source>
</evidence>
<evidence type="ECO:0000256" key="13">
    <source>
        <dbReference type="RuleBase" id="RU003960"/>
    </source>
</evidence>
<accession>A0A2S7USN4</accession>
<name>A0A2S7USN4_9GAMM</name>
<dbReference type="CDD" id="cd11642">
    <property type="entry name" value="SUMT"/>
    <property type="match status" value="1"/>
</dbReference>
<dbReference type="FunFam" id="3.30.950.10:FF:000001">
    <property type="entry name" value="Siroheme synthase"/>
    <property type="match status" value="1"/>
</dbReference>
<dbReference type="EMBL" id="MSCH01000003">
    <property type="protein sequence ID" value="PQJ52749.1"/>
    <property type="molecule type" value="Genomic_DNA"/>
</dbReference>
<dbReference type="GO" id="GO:0032259">
    <property type="term" value="P:methylation"/>
    <property type="evidence" value="ECO:0007669"/>
    <property type="project" value="UniProtKB-KW"/>
</dbReference>
<dbReference type="NCBIfam" id="TIGR01469">
    <property type="entry name" value="cobA_cysG_Cterm"/>
    <property type="match status" value="1"/>
</dbReference>
<dbReference type="GO" id="GO:0009236">
    <property type="term" value="P:cobalamin biosynthetic process"/>
    <property type="evidence" value="ECO:0007669"/>
    <property type="project" value="UniProtKB-KW"/>
</dbReference>
<proteinExistence type="inferred from homology"/>
<evidence type="ECO:0000256" key="8">
    <source>
        <dbReference type="ARBA" id="ARBA00023239"/>
    </source>
</evidence>
<keyword evidence="8" id="KW-0456">Lyase</keyword>
<dbReference type="UniPathway" id="UPA00262">
    <property type="reaction ID" value="UER00211"/>
</dbReference>
<evidence type="ECO:0000256" key="12">
    <source>
        <dbReference type="ARBA" id="ARBA00060548"/>
    </source>
</evidence>
<dbReference type="Pfam" id="PF00590">
    <property type="entry name" value="TP_methylase"/>
    <property type="match status" value="1"/>
</dbReference>
<dbReference type="InterPro" id="IPR050161">
    <property type="entry name" value="Siro_Cobalamin_biosynth"/>
</dbReference>
<dbReference type="Proteomes" id="UP000239007">
    <property type="component" value="Unassembled WGS sequence"/>
</dbReference>
<keyword evidence="4 13" id="KW-0489">Methyltransferase</keyword>
<sequence>MEFNMQNQPRSIQFKSKNLTQPGSISSIAKGQVFLVGGGPGDPDLLTIKALKIMQAADVIVYDYLITDEILSLCREDAEYVSVGKKAGNHTLPQEQINQLLVDLAHKGKMVCRLKGGDPYIYGRGGEEAQLLAKHNIPYQVIPGITAAAACSAAVGIPLTHRDYAQSLQFVTGHLKKATDTSSDTNWQSLASANQTLVIYMGIIQSPEIKSQLIKHGRAADTPVAIIEKGTRPDQRVVIGTLNTLDELVQTHQIGSPALIIVGEVVNLYGQLNNGLADQQAEQELARLAIEAQINATQITTAQKKAKQEQAA</sequence>
<dbReference type="FunFam" id="3.40.1010.10:FF:000001">
    <property type="entry name" value="Siroheme synthase"/>
    <property type="match status" value="1"/>
</dbReference>
<dbReference type="PROSITE" id="PS00840">
    <property type="entry name" value="SUMT_2"/>
    <property type="match status" value="1"/>
</dbReference>
<evidence type="ECO:0000256" key="2">
    <source>
        <dbReference type="ARBA" id="ARBA00012162"/>
    </source>
</evidence>
<feature type="domain" description="Tetrapyrrole methylase" evidence="14">
    <location>
        <begin position="33"/>
        <end position="245"/>
    </location>
</feature>
<dbReference type="EC" id="2.1.1.107" evidence="2"/>
<comment type="pathway">
    <text evidence="11">Porphyrin-containing compound metabolism; siroheme biosynthesis; precorrin-2 from uroporphyrinogen III: step 1/1.</text>
</comment>
<evidence type="ECO:0000256" key="7">
    <source>
        <dbReference type="ARBA" id="ARBA00023002"/>
    </source>
</evidence>
<gene>
    <name evidence="15" type="ORF">BTO11_03145</name>
</gene>
<dbReference type="PANTHER" id="PTHR45790:SF1">
    <property type="entry name" value="SIROHEME SYNTHASE"/>
    <property type="match status" value="1"/>
</dbReference>
<organism evidence="15 16">
    <name type="scientific">Psychrosphaera saromensis</name>
    <dbReference type="NCBI Taxonomy" id="716813"/>
    <lineage>
        <taxon>Bacteria</taxon>
        <taxon>Pseudomonadati</taxon>
        <taxon>Pseudomonadota</taxon>
        <taxon>Gammaproteobacteria</taxon>
        <taxon>Alteromonadales</taxon>
        <taxon>Pseudoalteromonadaceae</taxon>
        <taxon>Psychrosphaera</taxon>
    </lineage>
</organism>
<dbReference type="InterPro" id="IPR006366">
    <property type="entry name" value="CobA/CysG_C"/>
</dbReference>
<evidence type="ECO:0000313" key="16">
    <source>
        <dbReference type="Proteomes" id="UP000239007"/>
    </source>
</evidence>
<evidence type="ECO:0000256" key="9">
    <source>
        <dbReference type="ARBA" id="ARBA00023244"/>
    </source>
</evidence>
<evidence type="ECO:0000256" key="3">
    <source>
        <dbReference type="ARBA" id="ARBA00022573"/>
    </source>
</evidence>
<dbReference type="PANTHER" id="PTHR45790">
    <property type="entry name" value="SIROHEME SYNTHASE-RELATED"/>
    <property type="match status" value="1"/>
</dbReference>
<keyword evidence="10" id="KW-0511">Multifunctional enzyme</keyword>
<keyword evidence="7" id="KW-0560">Oxidoreductase</keyword>
<dbReference type="InterPro" id="IPR014776">
    <property type="entry name" value="4pyrrole_Mease_sub2"/>
</dbReference>
<evidence type="ECO:0000256" key="4">
    <source>
        <dbReference type="ARBA" id="ARBA00022603"/>
    </source>
</evidence>
<protein>
    <recommendedName>
        <fullName evidence="2">uroporphyrinogen-III C-methyltransferase</fullName>
        <ecNumber evidence="2">2.1.1.107</ecNumber>
    </recommendedName>
</protein>
<evidence type="ECO:0000256" key="11">
    <source>
        <dbReference type="ARBA" id="ARBA00025705"/>
    </source>
</evidence>
<dbReference type="GO" id="GO:0004851">
    <property type="term" value="F:uroporphyrin-III C-methyltransferase activity"/>
    <property type="evidence" value="ECO:0007669"/>
    <property type="project" value="UniProtKB-EC"/>
</dbReference>